<gene>
    <name evidence="22" type="ORF">NQ314_018494</name>
</gene>
<dbReference type="FunFam" id="2.120.10.30:FF:000013">
    <property type="entry name" value="E3 ubiquitin-protein ligase TRIM71"/>
    <property type="match status" value="1"/>
</dbReference>
<evidence type="ECO:0000256" key="11">
    <source>
        <dbReference type="ARBA" id="ARBA00022771"/>
    </source>
</evidence>
<dbReference type="GO" id="GO:0008270">
    <property type="term" value="F:zinc ion binding"/>
    <property type="evidence" value="ECO:0007669"/>
    <property type="project" value="UniProtKB-KW"/>
</dbReference>
<dbReference type="PANTHER" id="PTHR24104:SF48">
    <property type="entry name" value="PROTEIN WECH"/>
    <property type="match status" value="1"/>
</dbReference>
<dbReference type="PROSITE" id="PS51125">
    <property type="entry name" value="NHL"/>
    <property type="match status" value="6"/>
</dbReference>
<keyword evidence="11" id="KW-0863">Zinc-finger</keyword>
<evidence type="ECO:0000256" key="12">
    <source>
        <dbReference type="ARBA" id="ARBA00022786"/>
    </source>
</evidence>
<feature type="repeat" description="NHL" evidence="21">
    <location>
        <begin position="326"/>
        <end position="359"/>
    </location>
</feature>
<evidence type="ECO:0000256" key="6">
    <source>
        <dbReference type="ARBA" id="ARBA00022473"/>
    </source>
</evidence>
<keyword evidence="23" id="KW-1185">Reference proteome</keyword>
<feature type="repeat" description="NHL" evidence="21">
    <location>
        <begin position="173"/>
        <end position="216"/>
    </location>
</feature>
<dbReference type="Proteomes" id="UP001162156">
    <property type="component" value="Unassembled WGS sequence"/>
</dbReference>
<dbReference type="SUPFAM" id="SSF101898">
    <property type="entry name" value="NHL repeat"/>
    <property type="match status" value="1"/>
</dbReference>
<dbReference type="InterPro" id="IPR011042">
    <property type="entry name" value="6-blade_b-propeller_TolB-like"/>
</dbReference>
<dbReference type="PANTHER" id="PTHR24104">
    <property type="entry name" value="E3 UBIQUITIN-PROTEIN LIGASE NHLRC1-RELATED"/>
    <property type="match status" value="1"/>
</dbReference>
<keyword evidence="8" id="KW-0808">Transferase</keyword>
<feature type="repeat" description="NHL" evidence="21">
    <location>
        <begin position="363"/>
        <end position="406"/>
    </location>
</feature>
<evidence type="ECO:0000256" key="20">
    <source>
        <dbReference type="ARBA" id="ARBA00043228"/>
    </source>
</evidence>
<comment type="catalytic activity">
    <reaction evidence="1">
        <text>S-ubiquitinyl-[E2 ubiquitin-conjugating enzyme]-L-cysteine + [acceptor protein]-L-lysine = [E2 ubiquitin-conjugating enzyme]-L-cysteine + N(6)-ubiquitinyl-[acceptor protein]-L-lysine.</text>
        <dbReference type="EC" id="2.3.2.27"/>
    </reaction>
</comment>
<dbReference type="InterPro" id="IPR001258">
    <property type="entry name" value="NHL_repeat"/>
</dbReference>
<sequence>MIGYISALEEREVELLKRIDQTRQVKGKVLTCQMENLRVALSKLARTSDLLNECMDSQNAYELNVANDKAANELKQIRSLKPELIPNEDDGIMFLPPENGFLRTISTIGNVTISTPRSSLMPSRVVNSRGNREPQIFVAAPPDEEPEPIIPQKNRPIYGANPVVVKDTGPLPSLIFGSDGDLEGQLCRPWGVCCDHLGQIVVADRSNNRIQIFNTKGMFLHKFGKQGTAPGQFDRPAGVTISPQGNIVVADKDNHRIQIFKMDGTFILMFGEKGTRNGQFNYPWDVACNSLSNIVVSDTRNHRIQLFTSDGHFLNKYGFEGSAILWKNFDSPRGVCFTSKGNVIVTDFNNHRIVVVDQKFNYAQFLGQEGSSFKQFLRPQGIICDDDGNIIVSDSRNNRIQVFEKSGKFLWKIGQAGRGPGDLDRPSGICLSPEGRIIVVDFGNNRIQIF</sequence>
<evidence type="ECO:0000256" key="19">
    <source>
        <dbReference type="ARBA" id="ARBA00042007"/>
    </source>
</evidence>
<keyword evidence="12" id="KW-0833">Ubl conjugation pathway</keyword>
<dbReference type="AlphaFoldDB" id="A0AAV8WQU9"/>
<feature type="repeat" description="NHL" evidence="21">
    <location>
        <begin position="412"/>
        <end position="450"/>
    </location>
</feature>
<keyword evidence="13" id="KW-0862">Zinc</keyword>
<keyword evidence="9" id="KW-0479">Metal-binding</keyword>
<evidence type="ECO:0000256" key="7">
    <source>
        <dbReference type="ARBA" id="ARBA00022490"/>
    </source>
</evidence>
<name>A0AAV8WQU9_9CUCU</name>
<keyword evidence="7" id="KW-0963">Cytoplasm</keyword>
<evidence type="ECO:0000256" key="18">
    <source>
        <dbReference type="ARBA" id="ARBA00041679"/>
    </source>
</evidence>
<dbReference type="GO" id="GO:0035198">
    <property type="term" value="F:miRNA binding"/>
    <property type="evidence" value="ECO:0007669"/>
    <property type="project" value="UniProtKB-ARBA"/>
</dbReference>
<comment type="caution">
    <text evidence="22">The sequence shown here is derived from an EMBL/GenBank/DDBJ whole genome shotgun (WGS) entry which is preliminary data.</text>
</comment>
<dbReference type="GO" id="GO:0043161">
    <property type="term" value="P:proteasome-mediated ubiquitin-dependent protein catabolic process"/>
    <property type="evidence" value="ECO:0007669"/>
    <property type="project" value="TreeGrafter"/>
</dbReference>
<organism evidence="22 23">
    <name type="scientific">Rhamnusium bicolor</name>
    <dbReference type="NCBI Taxonomy" id="1586634"/>
    <lineage>
        <taxon>Eukaryota</taxon>
        <taxon>Metazoa</taxon>
        <taxon>Ecdysozoa</taxon>
        <taxon>Arthropoda</taxon>
        <taxon>Hexapoda</taxon>
        <taxon>Insecta</taxon>
        <taxon>Pterygota</taxon>
        <taxon>Neoptera</taxon>
        <taxon>Endopterygota</taxon>
        <taxon>Coleoptera</taxon>
        <taxon>Polyphaga</taxon>
        <taxon>Cucujiformia</taxon>
        <taxon>Chrysomeloidea</taxon>
        <taxon>Cerambycidae</taxon>
        <taxon>Lepturinae</taxon>
        <taxon>Rhagiini</taxon>
        <taxon>Rhamnusium</taxon>
    </lineage>
</organism>
<keyword evidence="15" id="KW-0175">Coiled coil</keyword>
<dbReference type="GO" id="GO:0000932">
    <property type="term" value="C:P-body"/>
    <property type="evidence" value="ECO:0007669"/>
    <property type="project" value="UniProtKB-SubCell"/>
</dbReference>
<evidence type="ECO:0000256" key="16">
    <source>
        <dbReference type="ARBA" id="ARBA00023158"/>
    </source>
</evidence>
<evidence type="ECO:0000256" key="1">
    <source>
        <dbReference type="ARBA" id="ARBA00000900"/>
    </source>
</evidence>
<proteinExistence type="inferred from homology"/>
<keyword evidence="14" id="KW-0694">RNA-binding</keyword>
<dbReference type="Gene3D" id="2.120.10.30">
    <property type="entry name" value="TolB, C-terminal domain"/>
    <property type="match status" value="3"/>
</dbReference>
<keyword evidence="10" id="KW-0677">Repeat</keyword>
<dbReference type="GO" id="GO:0017148">
    <property type="term" value="P:negative regulation of translation"/>
    <property type="evidence" value="ECO:0007669"/>
    <property type="project" value="UniProtKB-ARBA"/>
</dbReference>
<evidence type="ECO:0000256" key="2">
    <source>
        <dbReference type="ARBA" id="ARBA00004201"/>
    </source>
</evidence>
<comment type="subcellular location">
    <subcellularLocation>
        <location evidence="2">Cytoplasm</location>
        <location evidence="2">P-body</location>
    </subcellularLocation>
</comment>
<feature type="repeat" description="NHL" evidence="21">
    <location>
        <begin position="270"/>
        <end position="310"/>
    </location>
</feature>
<dbReference type="EC" id="2.3.2.27" evidence="5"/>
<dbReference type="GO" id="GO:0031047">
    <property type="term" value="P:regulatory ncRNA-mediated gene silencing"/>
    <property type="evidence" value="ECO:0007669"/>
    <property type="project" value="UniProtKB-KW"/>
</dbReference>
<comment type="similarity">
    <text evidence="4">Belongs to the TRIM/RBCC family.</text>
</comment>
<comment type="pathway">
    <text evidence="3">Protein modification; protein ubiquitination.</text>
</comment>
<evidence type="ECO:0000256" key="5">
    <source>
        <dbReference type="ARBA" id="ARBA00012483"/>
    </source>
</evidence>
<evidence type="ECO:0000313" key="22">
    <source>
        <dbReference type="EMBL" id="KAJ8928873.1"/>
    </source>
</evidence>
<protein>
    <recommendedName>
        <fullName evidence="17">E3 ubiquitin-protein ligase TRIM71</fullName>
        <ecNumber evidence="5">2.3.2.27</ecNumber>
    </recommendedName>
    <alternativeName>
        <fullName evidence="20">Protein lin-41 homolog</fullName>
    </alternativeName>
    <alternativeName>
        <fullName evidence="18">RING-type E3 ubiquitin transferase TRIM71</fullName>
    </alternativeName>
    <alternativeName>
        <fullName evidence="19">Tripartite motif-containing protein 71</fullName>
    </alternativeName>
</protein>
<evidence type="ECO:0000256" key="21">
    <source>
        <dbReference type="PROSITE-ProRule" id="PRU00504"/>
    </source>
</evidence>
<dbReference type="Pfam" id="PF17170">
    <property type="entry name" value="DUF5128"/>
    <property type="match status" value="1"/>
</dbReference>
<reference evidence="22" key="1">
    <citation type="journal article" date="2023" name="Insect Mol. Biol.">
        <title>Genome sequencing provides insights into the evolution of gene families encoding plant cell wall-degrading enzymes in longhorned beetles.</title>
        <authorList>
            <person name="Shin N.R."/>
            <person name="Okamura Y."/>
            <person name="Kirsch R."/>
            <person name="Pauchet Y."/>
        </authorList>
    </citation>
    <scope>NUCLEOTIDE SEQUENCE</scope>
    <source>
        <strain evidence="22">RBIC_L_NR</strain>
    </source>
</reference>
<dbReference type="InterPro" id="IPR050952">
    <property type="entry name" value="TRIM-NHL_E3_ligases"/>
</dbReference>
<dbReference type="CDD" id="cd14954">
    <property type="entry name" value="NHL_TRIM71_like"/>
    <property type="match status" value="1"/>
</dbReference>
<dbReference type="FunFam" id="2.120.10.30:FF:000025">
    <property type="entry name" value="E3 ubiquitin-protein ligase TRIM71"/>
    <property type="match status" value="1"/>
</dbReference>
<evidence type="ECO:0000256" key="4">
    <source>
        <dbReference type="ARBA" id="ARBA00008518"/>
    </source>
</evidence>
<dbReference type="EMBL" id="JANEYF010005212">
    <property type="protein sequence ID" value="KAJ8928873.1"/>
    <property type="molecule type" value="Genomic_DNA"/>
</dbReference>
<evidence type="ECO:0000256" key="15">
    <source>
        <dbReference type="ARBA" id="ARBA00023054"/>
    </source>
</evidence>
<keyword evidence="16" id="KW-0943">RNA-mediated gene silencing</keyword>
<dbReference type="GO" id="GO:0000209">
    <property type="term" value="P:protein polyubiquitination"/>
    <property type="evidence" value="ECO:0007669"/>
    <property type="project" value="TreeGrafter"/>
</dbReference>
<evidence type="ECO:0000256" key="14">
    <source>
        <dbReference type="ARBA" id="ARBA00022884"/>
    </source>
</evidence>
<dbReference type="FunFam" id="2.120.10.30:FF:000080">
    <property type="entry name" value="E3 ubiquitin-protein ligase TRIM71"/>
    <property type="match status" value="1"/>
</dbReference>
<keyword evidence="6" id="KW-0217">Developmental protein</keyword>
<feature type="repeat" description="NHL" evidence="21">
    <location>
        <begin position="220"/>
        <end position="263"/>
    </location>
</feature>
<evidence type="ECO:0000256" key="17">
    <source>
        <dbReference type="ARBA" id="ARBA00040205"/>
    </source>
</evidence>
<evidence type="ECO:0000256" key="8">
    <source>
        <dbReference type="ARBA" id="ARBA00022679"/>
    </source>
</evidence>
<evidence type="ECO:0000256" key="9">
    <source>
        <dbReference type="ARBA" id="ARBA00022723"/>
    </source>
</evidence>
<accession>A0AAV8WQU9</accession>
<dbReference type="Pfam" id="PF01436">
    <property type="entry name" value="NHL"/>
    <property type="match status" value="3"/>
</dbReference>
<evidence type="ECO:0000256" key="10">
    <source>
        <dbReference type="ARBA" id="ARBA00022737"/>
    </source>
</evidence>
<evidence type="ECO:0000313" key="23">
    <source>
        <dbReference type="Proteomes" id="UP001162156"/>
    </source>
</evidence>
<evidence type="ECO:0000256" key="13">
    <source>
        <dbReference type="ARBA" id="ARBA00022833"/>
    </source>
</evidence>
<evidence type="ECO:0000256" key="3">
    <source>
        <dbReference type="ARBA" id="ARBA00004906"/>
    </source>
</evidence>
<dbReference type="GO" id="GO:0061630">
    <property type="term" value="F:ubiquitin protein ligase activity"/>
    <property type="evidence" value="ECO:0007669"/>
    <property type="project" value="UniProtKB-EC"/>
</dbReference>